<feature type="transmembrane region" description="Helical" evidence="3">
    <location>
        <begin position="148"/>
        <end position="169"/>
    </location>
</feature>
<dbReference type="NCBIfam" id="TIGR00254">
    <property type="entry name" value="GGDEF"/>
    <property type="match status" value="1"/>
</dbReference>
<dbReference type="SMART" id="SM00267">
    <property type="entry name" value="GGDEF"/>
    <property type="match status" value="1"/>
</dbReference>
<comment type="catalytic activity">
    <reaction evidence="2">
        <text>2 GTP = 3',3'-c-di-GMP + 2 diphosphate</text>
        <dbReference type="Rhea" id="RHEA:24898"/>
        <dbReference type="ChEBI" id="CHEBI:33019"/>
        <dbReference type="ChEBI" id="CHEBI:37565"/>
        <dbReference type="ChEBI" id="CHEBI:58805"/>
        <dbReference type="EC" id="2.7.7.65"/>
    </reaction>
</comment>
<dbReference type="Gene3D" id="3.30.70.270">
    <property type="match status" value="1"/>
</dbReference>
<feature type="transmembrane region" description="Helical" evidence="3">
    <location>
        <begin position="215"/>
        <end position="236"/>
    </location>
</feature>
<name>A0A7W6FLH7_9HYPH</name>
<dbReference type="PANTHER" id="PTHR45138:SF9">
    <property type="entry name" value="DIGUANYLATE CYCLASE DGCM-RELATED"/>
    <property type="match status" value="1"/>
</dbReference>
<dbReference type="GO" id="GO:0052621">
    <property type="term" value="F:diguanylate cyclase activity"/>
    <property type="evidence" value="ECO:0007669"/>
    <property type="project" value="UniProtKB-EC"/>
</dbReference>
<feature type="domain" description="GGDEF" evidence="4">
    <location>
        <begin position="277"/>
        <end position="409"/>
    </location>
</feature>
<dbReference type="GO" id="GO:0043709">
    <property type="term" value="P:cell adhesion involved in single-species biofilm formation"/>
    <property type="evidence" value="ECO:0007669"/>
    <property type="project" value="TreeGrafter"/>
</dbReference>
<evidence type="ECO:0000256" key="3">
    <source>
        <dbReference type="SAM" id="Phobius"/>
    </source>
</evidence>
<keyword evidence="3" id="KW-1133">Transmembrane helix</keyword>
<keyword evidence="3" id="KW-0812">Transmembrane</keyword>
<dbReference type="FunFam" id="3.30.70.270:FF:000001">
    <property type="entry name" value="Diguanylate cyclase domain protein"/>
    <property type="match status" value="1"/>
</dbReference>
<feature type="transmembrane region" description="Helical" evidence="3">
    <location>
        <begin position="31"/>
        <end position="54"/>
    </location>
</feature>
<comment type="caution">
    <text evidence="5">The sequence shown here is derived from an EMBL/GenBank/DDBJ whole genome shotgun (WGS) entry which is preliminary data.</text>
</comment>
<protein>
    <recommendedName>
        <fullName evidence="1">diguanylate cyclase</fullName>
        <ecNumber evidence="1">2.7.7.65</ecNumber>
    </recommendedName>
</protein>
<dbReference type="PANTHER" id="PTHR45138">
    <property type="entry name" value="REGULATORY COMPONENTS OF SENSORY TRANSDUCTION SYSTEM"/>
    <property type="match status" value="1"/>
</dbReference>
<dbReference type="InterPro" id="IPR029787">
    <property type="entry name" value="Nucleotide_cyclase"/>
</dbReference>
<reference evidence="5 6" key="1">
    <citation type="submission" date="2020-08" db="EMBL/GenBank/DDBJ databases">
        <title>Genomic Encyclopedia of Type Strains, Phase IV (KMG-IV): sequencing the most valuable type-strain genomes for metagenomic binning, comparative biology and taxonomic classification.</title>
        <authorList>
            <person name="Goeker M."/>
        </authorList>
    </citation>
    <scope>NUCLEOTIDE SEQUENCE [LARGE SCALE GENOMIC DNA]</scope>
    <source>
        <strain evidence="5 6">DSM 19331</strain>
    </source>
</reference>
<evidence type="ECO:0000256" key="2">
    <source>
        <dbReference type="ARBA" id="ARBA00034247"/>
    </source>
</evidence>
<dbReference type="InterPro" id="IPR050469">
    <property type="entry name" value="Diguanylate_Cyclase"/>
</dbReference>
<feature type="transmembrane region" description="Helical" evidence="3">
    <location>
        <begin position="123"/>
        <end position="142"/>
    </location>
</feature>
<dbReference type="GO" id="GO:1902201">
    <property type="term" value="P:negative regulation of bacterial-type flagellum-dependent cell motility"/>
    <property type="evidence" value="ECO:0007669"/>
    <property type="project" value="TreeGrafter"/>
</dbReference>
<dbReference type="Proteomes" id="UP000545490">
    <property type="component" value="Unassembled WGS sequence"/>
</dbReference>
<sequence length="448" mass="48241">MPQCSGIKKVANFLGKDAGQQKRPTDEGFAAVFNIATGLAIWCSEAMTLALVLFVAWRHNVRNEAYLYWGFGFLLTGIGFAMISLRGQIPSVLSIEAGNAIALLGQSAWVAGFLALEHKRIEWWALLPPVIWLAGIFLPWVNDDYSNRVVLYNLASATGATALAMAVAAGDMRRERTRVKLMGVFVIQGCLCFGSALTMALTLPSEIDATNLAGASAMASAFLLTIAFAFTCRLIMERSERHLRALTLTDALTGVLNRRGLLGYFGAIQERAHIEQRQVAVMLFDLDHFKRVNDRFGHQSGDAVLTAFARMARQYIPNNIFGRMGGEEFAAFADVADQTEAEAIAEAIRTEFCRLPVSTGEAIVPATVSIGIALASSIEANIDKLISAADRALYAAKGAGRNCTVTFGEAETAAPAPATPDNTAGELVPTVDDQVEALRRMGQLSRAG</sequence>
<dbReference type="Pfam" id="PF00990">
    <property type="entry name" value="GGDEF"/>
    <property type="match status" value="1"/>
</dbReference>
<evidence type="ECO:0000256" key="1">
    <source>
        <dbReference type="ARBA" id="ARBA00012528"/>
    </source>
</evidence>
<dbReference type="SUPFAM" id="SSF55073">
    <property type="entry name" value="Nucleotide cyclase"/>
    <property type="match status" value="1"/>
</dbReference>
<dbReference type="AlphaFoldDB" id="A0A7W6FLH7"/>
<keyword evidence="3" id="KW-0472">Membrane</keyword>
<dbReference type="CDD" id="cd01949">
    <property type="entry name" value="GGDEF"/>
    <property type="match status" value="1"/>
</dbReference>
<dbReference type="GO" id="GO:0005886">
    <property type="term" value="C:plasma membrane"/>
    <property type="evidence" value="ECO:0007669"/>
    <property type="project" value="TreeGrafter"/>
</dbReference>
<accession>A0A7W6FLH7</accession>
<organism evidence="5 6">
    <name type="scientific">Rhizobium fabae</name>
    <dbReference type="NCBI Taxonomy" id="573179"/>
    <lineage>
        <taxon>Bacteria</taxon>
        <taxon>Pseudomonadati</taxon>
        <taxon>Pseudomonadota</taxon>
        <taxon>Alphaproteobacteria</taxon>
        <taxon>Hyphomicrobiales</taxon>
        <taxon>Rhizobiaceae</taxon>
        <taxon>Rhizobium/Agrobacterium group</taxon>
        <taxon>Rhizobium</taxon>
    </lineage>
</organism>
<dbReference type="PROSITE" id="PS50887">
    <property type="entry name" value="GGDEF"/>
    <property type="match status" value="1"/>
</dbReference>
<feature type="transmembrane region" description="Helical" evidence="3">
    <location>
        <begin position="66"/>
        <end position="85"/>
    </location>
</feature>
<dbReference type="InterPro" id="IPR043128">
    <property type="entry name" value="Rev_trsase/Diguanyl_cyclase"/>
</dbReference>
<feature type="transmembrane region" description="Helical" evidence="3">
    <location>
        <begin position="181"/>
        <end position="203"/>
    </location>
</feature>
<dbReference type="InterPro" id="IPR000160">
    <property type="entry name" value="GGDEF_dom"/>
</dbReference>
<feature type="transmembrane region" description="Helical" evidence="3">
    <location>
        <begin position="97"/>
        <end position="116"/>
    </location>
</feature>
<evidence type="ECO:0000259" key="4">
    <source>
        <dbReference type="PROSITE" id="PS50887"/>
    </source>
</evidence>
<evidence type="ECO:0000313" key="6">
    <source>
        <dbReference type="Proteomes" id="UP000545490"/>
    </source>
</evidence>
<gene>
    <name evidence="5" type="ORF">GGQ65_005235</name>
</gene>
<dbReference type="EMBL" id="JACIDG010000015">
    <property type="protein sequence ID" value="MBB3917914.1"/>
    <property type="molecule type" value="Genomic_DNA"/>
</dbReference>
<evidence type="ECO:0000313" key="5">
    <source>
        <dbReference type="EMBL" id="MBB3917914.1"/>
    </source>
</evidence>
<proteinExistence type="predicted"/>
<dbReference type="EC" id="2.7.7.65" evidence="1"/>